<gene>
    <name evidence="1" type="ORF">S03H2_31421</name>
</gene>
<sequence length="38" mass="4270">MSAEDLALVEPLTQEFEGLRIEELPHCFVHGDITLTNT</sequence>
<dbReference type="AlphaFoldDB" id="X1GUT6"/>
<feature type="non-terminal residue" evidence="1">
    <location>
        <position position="38"/>
    </location>
</feature>
<evidence type="ECO:0000313" key="1">
    <source>
        <dbReference type="EMBL" id="GAH48620.1"/>
    </source>
</evidence>
<comment type="caution">
    <text evidence="1">The sequence shown here is derived from an EMBL/GenBank/DDBJ whole genome shotgun (WGS) entry which is preliminary data.</text>
</comment>
<protein>
    <recommendedName>
        <fullName evidence="2">Aminoglycoside phosphotransferase domain-containing protein</fullName>
    </recommendedName>
</protein>
<organism evidence="1">
    <name type="scientific">marine sediment metagenome</name>
    <dbReference type="NCBI Taxonomy" id="412755"/>
    <lineage>
        <taxon>unclassified sequences</taxon>
        <taxon>metagenomes</taxon>
        <taxon>ecological metagenomes</taxon>
    </lineage>
</organism>
<proteinExistence type="predicted"/>
<evidence type="ECO:0008006" key="2">
    <source>
        <dbReference type="Google" id="ProtNLM"/>
    </source>
</evidence>
<name>X1GUT6_9ZZZZ</name>
<reference evidence="1" key="1">
    <citation type="journal article" date="2014" name="Front. Microbiol.">
        <title>High frequency of phylogenetically diverse reductive dehalogenase-homologous genes in deep subseafloor sedimentary metagenomes.</title>
        <authorList>
            <person name="Kawai M."/>
            <person name="Futagami T."/>
            <person name="Toyoda A."/>
            <person name="Takaki Y."/>
            <person name="Nishi S."/>
            <person name="Hori S."/>
            <person name="Arai W."/>
            <person name="Tsubouchi T."/>
            <person name="Morono Y."/>
            <person name="Uchiyama I."/>
            <person name="Ito T."/>
            <person name="Fujiyama A."/>
            <person name="Inagaki F."/>
            <person name="Takami H."/>
        </authorList>
    </citation>
    <scope>NUCLEOTIDE SEQUENCE</scope>
    <source>
        <strain evidence="1">Expedition CK06-06</strain>
    </source>
</reference>
<dbReference type="EMBL" id="BARU01019051">
    <property type="protein sequence ID" value="GAH48620.1"/>
    <property type="molecule type" value="Genomic_DNA"/>
</dbReference>
<accession>X1GUT6</accession>